<evidence type="ECO:0000313" key="1">
    <source>
        <dbReference type="EMBL" id="CAG6647788.1"/>
    </source>
</evidence>
<organism evidence="1">
    <name type="scientific">Cacopsylla melanoneura</name>
    <dbReference type="NCBI Taxonomy" id="428564"/>
    <lineage>
        <taxon>Eukaryota</taxon>
        <taxon>Metazoa</taxon>
        <taxon>Ecdysozoa</taxon>
        <taxon>Arthropoda</taxon>
        <taxon>Hexapoda</taxon>
        <taxon>Insecta</taxon>
        <taxon>Pterygota</taxon>
        <taxon>Neoptera</taxon>
        <taxon>Paraneoptera</taxon>
        <taxon>Hemiptera</taxon>
        <taxon>Sternorrhyncha</taxon>
        <taxon>Psylloidea</taxon>
        <taxon>Psyllidae</taxon>
        <taxon>Psyllinae</taxon>
        <taxon>Cacopsylla</taxon>
    </lineage>
</organism>
<accession>A0A8D8W5F8</accession>
<sequence length="137" mass="15465">MQTKNKLTASNNAKIRNKTFSKGFSGFRHLCDFSESCCGLSVSTSVTKRAGGEMENFPSSVDYIIPCSAKKSKLFPQITQLIKCRQTLSFTGKEDIQENETRKNFVRPSLRLLCEEAKKNPEIFFASKDCSMILDFN</sequence>
<dbReference type="EMBL" id="HBUF01148743">
    <property type="protein sequence ID" value="CAG6647788.1"/>
    <property type="molecule type" value="Transcribed_RNA"/>
</dbReference>
<name>A0A8D8W5F8_9HEMI</name>
<reference evidence="1" key="1">
    <citation type="submission" date="2021-05" db="EMBL/GenBank/DDBJ databases">
        <authorList>
            <person name="Alioto T."/>
            <person name="Alioto T."/>
            <person name="Gomez Garrido J."/>
        </authorList>
    </citation>
    <scope>NUCLEOTIDE SEQUENCE</scope>
</reference>
<dbReference type="AlphaFoldDB" id="A0A8D8W5F8"/>
<protein>
    <submittedName>
        <fullName evidence="1">Uncharacterized protein</fullName>
    </submittedName>
</protein>
<proteinExistence type="predicted"/>